<evidence type="ECO:0000256" key="1">
    <source>
        <dbReference type="SAM" id="Phobius"/>
    </source>
</evidence>
<gene>
    <name evidence="2" type="ORF">GCM10009823_04390</name>
</gene>
<accession>A0ABN2WBZ7</accession>
<feature type="transmembrane region" description="Helical" evidence="1">
    <location>
        <begin position="24"/>
        <end position="44"/>
    </location>
</feature>
<dbReference type="RefSeq" id="WP_291794149.1">
    <property type="nucleotide sequence ID" value="NZ_BAAAPZ010000002.1"/>
</dbReference>
<sequence length="51" mass="5564">MQTEVLAAVEETVHVVHELPMPPLAFGLIAFASLMTLGVITLSWKGIAHRH</sequence>
<keyword evidence="1" id="KW-1133">Transmembrane helix</keyword>
<reference evidence="2 3" key="1">
    <citation type="journal article" date="2019" name="Int. J. Syst. Evol. Microbiol.">
        <title>The Global Catalogue of Microorganisms (GCM) 10K type strain sequencing project: providing services to taxonomists for standard genome sequencing and annotation.</title>
        <authorList>
            <consortium name="The Broad Institute Genomics Platform"/>
            <consortium name="The Broad Institute Genome Sequencing Center for Infectious Disease"/>
            <person name="Wu L."/>
            <person name="Ma J."/>
        </authorList>
    </citation>
    <scope>NUCLEOTIDE SEQUENCE [LARGE SCALE GENOMIC DNA]</scope>
    <source>
        <strain evidence="2 3">JCM 15900</strain>
    </source>
</reference>
<evidence type="ECO:0000313" key="3">
    <source>
        <dbReference type="Proteomes" id="UP001500984"/>
    </source>
</evidence>
<name>A0ABN2WBZ7_9MICO</name>
<dbReference type="Proteomes" id="UP001500984">
    <property type="component" value="Unassembled WGS sequence"/>
</dbReference>
<protein>
    <submittedName>
        <fullName evidence="2">Uncharacterized protein</fullName>
    </submittedName>
</protein>
<organism evidence="2 3">
    <name type="scientific">Brevibacterium salitolerans</name>
    <dbReference type="NCBI Taxonomy" id="1403566"/>
    <lineage>
        <taxon>Bacteria</taxon>
        <taxon>Bacillati</taxon>
        <taxon>Actinomycetota</taxon>
        <taxon>Actinomycetes</taxon>
        <taxon>Micrococcales</taxon>
        <taxon>Brevibacteriaceae</taxon>
        <taxon>Brevibacterium</taxon>
    </lineage>
</organism>
<keyword evidence="1" id="KW-0812">Transmembrane</keyword>
<dbReference type="EMBL" id="BAAAPZ010000002">
    <property type="protein sequence ID" value="GAA2088962.1"/>
    <property type="molecule type" value="Genomic_DNA"/>
</dbReference>
<evidence type="ECO:0000313" key="2">
    <source>
        <dbReference type="EMBL" id="GAA2088962.1"/>
    </source>
</evidence>
<comment type="caution">
    <text evidence="2">The sequence shown here is derived from an EMBL/GenBank/DDBJ whole genome shotgun (WGS) entry which is preliminary data.</text>
</comment>
<keyword evidence="1" id="KW-0472">Membrane</keyword>
<keyword evidence="3" id="KW-1185">Reference proteome</keyword>
<proteinExistence type="predicted"/>